<evidence type="ECO:0000256" key="10">
    <source>
        <dbReference type="ARBA" id="ARBA00023014"/>
    </source>
</evidence>
<evidence type="ECO:0000313" key="15">
    <source>
        <dbReference type="Proteomes" id="UP000476030"/>
    </source>
</evidence>
<feature type="region of interest" description="Disordered" evidence="12">
    <location>
        <begin position="34"/>
        <end position="65"/>
    </location>
</feature>
<dbReference type="CDD" id="cd10030">
    <property type="entry name" value="UDG-F4_TTUDGA_SPO1dp_like"/>
    <property type="match status" value="1"/>
</dbReference>
<reference evidence="14 15" key="1">
    <citation type="submission" date="2019-12" db="EMBL/GenBank/DDBJ databases">
        <title>Snethiella sp. nov. sp. isolated from sea sand.</title>
        <authorList>
            <person name="Kim J."/>
            <person name="Jeong S.E."/>
            <person name="Jung H.S."/>
            <person name="Jeon C.O."/>
        </authorList>
    </citation>
    <scope>NUCLEOTIDE SEQUENCE [LARGE SCALE GENOMIC DNA]</scope>
    <source>
        <strain evidence="14 15">DP05</strain>
    </source>
</reference>
<evidence type="ECO:0000256" key="11">
    <source>
        <dbReference type="ARBA" id="ARBA00023204"/>
    </source>
</evidence>
<keyword evidence="7" id="KW-0227">DNA damage</keyword>
<dbReference type="GO" id="GO:0004844">
    <property type="term" value="F:uracil DNA N-glycosylase activity"/>
    <property type="evidence" value="ECO:0007669"/>
    <property type="project" value="UniProtKB-EC"/>
</dbReference>
<evidence type="ECO:0000256" key="4">
    <source>
        <dbReference type="ARBA" id="ARBA00019403"/>
    </source>
</evidence>
<comment type="similarity">
    <text evidence="2">Belongs to the uracil-DNA glycosylase (UDG) superfamily. Type 4 (UDGa) family.</text>
</comment>
<dbReference type="PANTHER" id="PTHR33693">
    <property type="entry name" value="TYPE-5 URACIL-DNA GLYCOSYLASE"/>
    <property type="match status" value="1"/>
</dbReference>
<comment type="catalytic activity">
    <reaction evidence="1">
        <text>Hydrolyzes single-stranded DNA or mismatched double-stranded DNA and polynucleotides, releasing free uracil.</text>
        <dbReference type="EC" id="3.2.2.27"/>
    </reaction>
</comment>
<dbReference type="PANTHER" id="PTHR33693:SF1">
    <property type="entry name" value="TYPE-4 URACIL-DNA GLYCOSYLASE"/>
    <property type="match status" value="1"/>
</dbReference>
<protein>
    <recommendedName>
        <fullName evidence="4">Type-4 uracil-DNA glycosylase</fullName>
        <ecNumber evidence="3">3.2.2.27</ecNumber>
    </recommendedName>
</protein>
<dbReference type="GO" id="GO:0051539">
    <property type="term" value="F:4 iron, 4 sulfur cluster binding"/>
    <property type="evidence" value="ECO:0007669"/>
    <property type="project" value="UniProtKB-KW"/>
</dbReference>
<dbReference type="EMBL" id="WTUW01000001">
    <property type="protein sequence ID" value="MZR29196.1"/>
    <property type="molecule type" value="Genomic_DNA"/>
</dbReference>
<dbReference type="SMART" id="SM00987">
    <property type="entry name" value="UreE_C"/>
    <property type="match status" value="1"/>
</dbReference>
<evidence type="ECO:0000256" key="1">
    <source>
        <dbReference type="ARBA" id="ARBA00001400"/>
    </source>
</evidence>
<dbReference type="Pfam" id="PF03167">
    <property type="entry name" value="UDG"/>
    <property type="match status" value="1"/>
</dbReference>
<accession>A0A6L8W2C6</accession>
<dbReference type="InterPro" id="IPR036895">
    <property type="entry name" value="Uracil-DNA_glycosylase-like_sf"/>
</dbReference>
<evidence type="ECO:0000256" key="5">
    <source>
        <dbReference type="ARBA" id="ARBA00022485"/>
    </source>
</evidence>
<gene>
    <name evidence="14" type="ORF">GQE98_00975</name>
</gene>
<dbReference type="NCBIfam" id="TIGR00758">
    <property type="entry name" value="UDG_fam4"/>
    <property type="match status" value="1"/>
</dbReference>
<keyword evidence="10" id="KW-0411">Iron-sulfur</keyword>
<evidence type="ECO:0000259" key="13">
    <source>
        <dbReference type="SMART" id="SM00986"/>
    </source>
</evidence>
<keyword evidence="5" id="KW-0004">4Fe-4S</keyword>
<keyword evidence="8" id="KW-0378">Hydrolase</keyword>
<dbReference type="InterPro" id="IPR051536">
    <property type="entry name" value="UDG_Type-4/5"/>
</dbReference>
<evidence type="ECO:0000313" key="14">
    <source>
        <dbReference type="EMBL" id="MZR29196.1"/>
    </source>
</evidence>
<comment type="caution">
    <text evidence="14">The sequence shown here is derived from an EMBL/GenBank/DDBJ whole genome shotgun (WGS) entry which is preliminary data.</text>
</comment>
<dbReference type="RefSeq" id="WP_161313686.1">
    <property type="nucleotide sequence ID" value="NZ_WTUW01000001.1"/>
</dbReference>
<keyword evidence="11" id="KW-0234">DNA repair</keyword>
<dbReference type="Proteomes" id="UP000476030">
    <property type="component" value="Unassembled WGS sequence"/>
</dbReference>
<evidence type="ECO:0000256" key="9">
    <source>
        <dbReference type="ARBA" id="ARBA00023004"/>
    </source>
</evidence>
<dbReference type="AlphaFoldDB" id="A0A6L8W2C6"/>
<organism evidence="14 15">
    <name type="scientific">Sneathiella litorea</name>
    <dbReference type="NCBI Taxonomy" id="2606216"/>
    <lineage>
        <taxon>Bacteria</taxon>
        <taxon>Pseudomonadati</taxon>
        <taxon>Pseudomonadota</taxon>
        <taxon>Alphaproteobacteria</taxon>
        <taxon>Sneathiellales</taxon>
        <taxon>Sneathiellaceae</taxon>
        <taxon>Sneathiella</taxon>
    </lineage>
</organism>
<dbReference type="GO" id="GO:0006281">
    <property type="term" value="P:DNA repair"/>
    <property type="evidence" value="ECO:0007669"/>
    <property type="project" value="UniProtKB-KW"/>
</dbReference>
<evidence type="ECO:0000256" key="6">
    <source>
        <dbReference type="ARBA" id="ARBA00022723"/>
    </source>
</evidence>
<keyword evidence="9" id="KW-0408">Iron</keyword>
<dbReference type="SMART" id="SM00986">
    <property type="entry name" value="UDG"/>
    <property type="match status" value="1"/>
</dbReference>
<feature type="domain" description="Uracil-DNA glycosylase-like" evidence="13">
    <location>
        <begin position="110"/>
        <end position="259"/>
    </location>
</feature>
<keyword evidence="6" id="KW-0479">Metal-binding</keyword>
<dbReference type="InterPro" id="IPR005273">
    <property type="entry name" value="Ura-DNA_glyco_family4"/>
</dbReference>
<dbReference type="EC" id="3.2.2.27" evidence="3"/>
<proteinExistence type="inferred from homology"/>
<dbReference type="GO" id="GO:0046872">
    <property type="term" value="F:metal ion binding"/>
    <property type="evidence" value="ECO:0007669"/>
    <property type="project" value="UniProtKB-KW"/>
</dbReference>
<evidence type="ECO:0000256" key="2">
    <source>
        <dbReference type="ARBA" id="ARBA00006521"/>
    </source>
</evidence>
<keyword evidence="15" id="KW-1185">Reference proteome</keyword>
<name>A0A6L8W2C6_9PROT</name>
<evidence type="ECO:0000256" key="7">
    <source>
        <dbReference type="ARBA" id="ARBA00022763"/>
    </source>
</evidence>
<dbReference type="InterPro" id="IPR005122">
    <property type="entry name" value="Uracil-DNA_glycosylase-like"/>
</dbReference>
<evidence type="ECO:0000256" key="12">
    <source>
        <dbReference type="SAM" id="MobiDB-lite"/>
    </source>
</evidence>
<dbReference type="Gene3D" id="3.40.470.10">
    <property type="entry name" value="Uracil-DNA glycosylase-like domain"/>
    <property type="match status" value="1"/>
</dbReference>
<evidence type="ECO:0000256" key="3">
    <source>
        <dbReference type="ARBA" id="ARBA00012030"/>
    </source>
</evidence>
<evidence type="ECO:0000256" key="8">
    <source>
        <dbReference type="ARBA" id="ARBA00022801"/>
    </source>
</evidence>
<sequence>MQSEPDIAALLRFYLDAGVTEAIGEEPLNRFEQAATQSAPPTDAAVHPRTVATSPRKQAAATAVPIPSRAEGVKKAMEIAASCKTIETLQQSLENFDYCSLKKLASHTVFAEGTPGAKLMIIDRQPSSDEDRSGLPFSGATGQLLDKMLSAIGLGRHDVYLASAIPWRPPGGRAPTEEERALCLPFAMRHIELAKPAYILACGEAAGYLLNQKTGINKLRGTWNDLQINDVRARMLPIFHPAFLIDQPASKKFAWADLLSLKAEMEDTL</sequence>
<dbReference type="SUPFAM" id="SSF52141">
    <property type="entry name" value="Uracil-DNA glycosylase-like"/>
    <property type="match status" value="1"/>
</dbReference>